<evidence type="ECO:0000256" key="1">
    <source>
        <dbReference type="ARBA" id="ARBA00022603"/>
    </source>
</evidence>
<dbReference type="GO" id="GO:0032259">
    <property type="term" value="P:methylation"/>
    <property type="evidence" value="ECO:0007669"/>
    <property type="project" value="UniProtKB-KW"/>
</dbReference>
<dbReference type="GO" id="GO:0008173">
    <property type="term" value="F:RNA methyltransferase activity"/>
    <property type="evidence" value="ECO:0007669"/>
    <property type="project" value="InterPro"/>
</dbReference>
<feature type="compositionally biased region" description="Polar residues" evidence="3">
    <location>
        <begin position="49"/>
        <end position="60"/>
    </location>
</feature>
<feature type="domain" description="RNA 2-O ribose methyltransferase substrate binding" evidence="4">
    <location>
        <begin position="126"/>
        <end position="201"/>
    </location>
</feature>
<dbReference type="SUPFAM" id="SSF75217">
    <property type="entry name" value="alpha/beta knot"/>
    <property type="match status" value="1"/>
</dbReference>
<organism evidence="5 6">
    <name type="scientific">Pasteurella dagmatis ATCC 43325</name>
    <dbReference type="NCBI Taxonomy" id="667128"/>
    <lineage>
        <taxon>Bacteria</taxon>
        <taxon>Pseudomonadati</taxon>
        <taxon>Pseudomonadota</taxon>
        <taxon>Gammaproteobacteria</taxon>
        <taxon>Pasteurellales</taxon>
        <taxon>Pasteurellaceae</taxon>
        <taxon>Pasteurella</taxon>
    </lineage>
</organism>
<feature type="compositionally biased region" description="Basic and acidic residues" evidence="3">
    <location>
        <begin position="17"/>
        <end position="48"/>
    </location>
</feature>
<dbReference type="InterPro" id="IPR029028">
    <property type="entry name" value="Alpha/beta_knot_MTases"/>
</dbReference>
<keyword evidence="6" id="KW-1185">Reference proteome</keyword>
<dbReference type="PANTHER" id="PTHR46429:SF2">
    <property type="entry name" value="TRNA_RRNA METHYLTRANSFERASE"/>
    <property type="match status" value="1"/>
</dbReference>
<dbReference type="Gene3D" id="3.30.1330.30">
    <property type="match status" value="1"/>
</dbReference>
<dbReference type="GO" id="GO:0006396">
    <property type="term" value="P:RNA processing"/>
    <property type="evidence" value="ECO:0007669"/>
    <property type="project" value="InterPro"/>
</dbReference>
<evidence type="ECO:0000313" key="5">
    <source>
        <dbReference type="EMBL" id="EEX49510.1"/>
    </source>
</evidence>
<dbReference type="GO" id="GO:0005829">
    <property type="term" value="C:cytosol"/>
    <property type="evidence" value="ECO:0007669"/>
    <property type="project" value="TreeGrafter"/>
</dbReference>
<dbReference type="PANTHER" id="PTHR46429">
    <property type="entry name" value="23S RRNA (GUANOSINE-2'-O-)-METHYLTRANSFERASE RLMB"/>
    <property type="match status" value="1"/>
</dbReference>
<dbReference type="SMART" id="SM00967">
    <property type="entry name" value="SpoU_sub_bind"/>
    <property type="match status" value="1"/>
</dbReference>
<dbReference type="PIRSF" id="PIRSF006280">
    <property type="entry name" value="YfiF_prd"/>
    <property type="match status" value="1"/>
</dbReference>
<dbReference type="RefSeq" id="WP_005764072.1">
    <property type="nucleotide sequence ID" value="NZ_GG704812.1"/>
</dbReference>
<evidence type="ECO:0000313" key="6">
    <source>
        <dbReference type="Proteomes" id="UP000005519"/>
    </source>
</evidence>
<dbReference type="CDD" id="cd18095">
    <property type="entry name" value="SpoU-like_rRNA-MTase"/>
    <property type="match status" value="1"/>
</dbReference>
<name>C9PS91_9PAST</name>
<dbReference type="STRING" id="667128.HMPREF0621_1865"/>
<dbReference type="Pfam" id="PF08032">
    <property type="entry name" value="SpoU_sub_bind"/>
    <property type="match status" value="1"/>
</dbReference>
<feature type="compositionally biased region" description="Polar residues" evidence="3">
    <location>
        <begin position="1"/>
        <end position="16"/>
    </location>
</feature>
<dbReference type="InterPro" id="IPR013123">
    <property type="entry name" value="SpoU_subst-bd"/>
</dbReference>
<protein>
    <submittedName>
        <fullName evidence="5">RNA methyltransferase, TrmH family</fullName>
    </submittedName>
</protein>
<feature type="region of interest" description="Disordered" evidence="3">
    <location>
        <begin position="1"/>
        <end position="114"/>
    </location>
</feature>
<dbReference type="NCBIfam" id="NF008117">
    <property type="entry name" value="PRK10864.1"/>
    <property type="match status" value="1"/>
</dbReference>
<dbReference type="InterPro" id="IPR001537">
    <property type="entry name" value="SpoU_MeTrfase"/>
</dbReference>
<dbReference type="OrthoDB" id="9785673at2"/>
<dbReference type="EMBL" id="ACZR01000019">
    <property type="protein sequence ID" value="EEX49510.1"/>
    <property type="molecule type" value="Genomic_DNA"/>
</dbReference>
<dbReference type="HOGENOM" id="CLU_021322_2_1_6"/>
<dbReference type="SUPFAM" id="SSF55315">
    <property type="entry name" value="L30e-like"/>
    <property type="match status" value="1"/>
</dbReference>
<evidence type="ECO:0000256" key="3">
    <source>
        <dbReference type="SAM" id="MobiDB-lite"/>
    </source>
</evidence>
<sequence>MNNKTKTPVFQQASQKKFNERSVGEKSEKKSPHFKDKFEGRGERKPRDNFTSNNKFQTKVKSPRAPQQVEQRISETTMRTASGEEGKVKVVVRSSGLTEKPREKKTGPLSPRAPEKIKKNRSEEMKVYGENACQALFSQRPESIVRIWATVEMAKKSGELFSYLAENKKAYHVVDNAELTLVSGTEHHGGICMLVKKARPLTLSGYLDIPRKQDCLVFIDGVQNAHNLGGVIRTSAAFGVKGVIVEKVFADNLNSSAAARVAEGGMEYIRVLETDYADNALQQLRKAGYQIVHLTSNKQAKPLAKLKFAQKVVFVVNEQGKTSLAQPEDEQVVLTLGNPLKAELNIAVATGILLAQWDYSL</sequence>
<dbReference type="Proteomes" id="UP000005519">
    <property type="component" value="Unassembled WGS sequence"/>
</dbReference>
<dbReference type="InterPro" id="IPR004441">
    <property type="entry name" value="rRNA_MeTrfase_TrmH"/>
</dbReference>
<accession>C9PS91</accession>
<dbReference type="GO" id="GO:0003723">
    <property type="term" value="F:RNA binding"/>
    <property type="evidence" value="ECO:0007669"/>
    <property type="project" value="InterPro"/>
</dbReference>
<keyword evidence="2 5" id="KW-0808">Transferase</keyword>
<comment type="caution">
    <text evidence="5">The sequence shown here is derived from an EMBL/GenBank/DDBJ whole genome shotgun (WGS) entry which is preliminary data.</text>
</comment>
<feature type="compositionally biased region" description="Polar residues" evidence="3">
    <location>
        <begin position="68"/>
        <end position="80"/>
    </location>
</feature>
<proteinExistence type="predicted"/>
<dbReference type="InterPro" id="IPR029064">
    <property type="entry name" value="Ribosomal_eL30-like_sf"/>
</dbReference>
<dbReference type="InterPro" id="IPR029026">
    <property type="entry name" value="tRNA_m1G_MTases_N"/>
</dbReference>
<keyword evidence="1 5" id="KW-0489">Methyltransferase</keyword>
<dbReference type="Gene3D" id="3.40.1280.10">
    <property type="match status" value="1"/>
</dbReference>
<dbReference type="InterPro" id="IPR016479">
    <property type="entry name" value="YfiF_prd"/>
</dbReference>
<dbReference type="Pfam" id="PF00588">
    <property type="entry name" value="SpoU_methylase"/>
    <property type="match status" value="1"/>
</dbReference>
<gene>
    <name evidence="5" type="ORF">HMPREF0621_1865</name>
</gene>
<evidence type="ECO:0000259" key="4">
    <source>
        <dbReference type="SMART" id="SM00967"/>
    </source>
</evidence>
<reference evidence="5 6" key="1">
    <citation type="submission" date="2009-10" db="EMBL/GenBank/DDBJ databases">
        <authorList>
            <person name="Muzny D."/>
            <person name="Qin X."/>
            <person name="Deng J."/>
            <person name="Jiang H."/>
            <person name="Liu Y."/>
            <person name="Qu J."/>
            <person name="Song X.-Z."/>
            <person name="Zhang L."/>
            <person name="Thornton R."/>
            <person name="Coyle M."/>
            <person name="Francisco L."/>
            <person name="Jackson L."/>
            <person name="Javaid M."/>
            <person name="Korchina V."/>
            <person name="Kovar C."/>
            <person name="Mata R."/>
            <person name="Mathew T."/>
            <person name="Ngo R."/>
            <person name="Nguyen L."/>
            <person name="Nguyen N."/>
            <person name="Okwuonu G."/>
            <person name="Ongeri F."/>
            <person name="Pham C."/>
            <person name="Simmons D."/>
            <person name="Wilczek-Boney K."/>
            <person name="Hale W."/>
            <person name="Jakkamsetti A."/>
            <person name="Pham P."/>
            <person name="Ruth R."/>
            <person name="San Lucas F."/>
            <person name="Warren J."/>
            <person name="Zhang J."/>
            <person name="Zhao Z."/>
            <person name="Zhou C."/>
            <person name="Zhu D."/>
            <person name="Lee S."/>
            <person name="Bess C."/>
            <person name="Blankenburg K."/>
            <person name="Forbes L."/>
            <person name="Fu Q."/>
            <person name="Gubbala S."/>
            <person name="Hirani K."/>
            <person name="Jayaseelan J.C."/>
            <person name="Lara F."/>
            <person name="Munidasa M."/>
            <person name="Palculict T."/>
            <person name="Patil S."/>
            <person name="Pu L.-L."/>
            <person name="Saada N."/>
            <person name="Tang L."/>
            <person name="Weissenberger G."/>
            <person name="Zhu Y."/>
            <person name="Hemphill L."/>
            <person name="Shang Y."/>
            <person name="Youmans B."/>
            <person name="Ayvaz T."/>
            <person name="Ross M."/>
            <person name="Santibanez J."/>
            <person name="Aqrawi P."/>
            <person name="Gross S."/>
            <person name="Joshi V."/>
            <person name="Fowler G."/>
            <person name="Nazareth L."/>
            <person name="Reid J."/>
            <person name="Worley K."/>
            <person name="Petrosino J."/>
            <person name="Highlander S."/>
            <person name="Gibbs R."/>
        </authorList>
    </citation>
    <scope>NUCLEOTIDE SEQUENCE [LARGE SCALE GENOMIC DNA]</scope>
    <source>
        <strain evidence="5 6">ATCC 43325</strain>
    </source>
</reference>
<dbReference type="AlphaFoldDB" id="C9PS91"/>
<evidence type="ECO:0000256" key="2">
    <source>
        <dbReference type="ARBA" id="ARBA00022679"/>
    </source>
</evidence>